<evidence type="ECO:0000256" key="1">
    <source>
        <dbReference type="ARBA" id="ARBA00010932"/>
    </source>
</evidence>
<dbReference type="RefSeq" id="XP_014151025.1">
    <property type="nucleotide sequence ID" value="XM_014295550.1"/>
</dbReference>
<feature type="compositionally biased region" description="Polar residues" evidence="2">
    <location>
        <begin position="101"/>
        <end position="110"/>
    </location>
</feature>
<feature type="region of interest" description="Disordered" evidence="2">
    <location>
        <begin position="959"/>
        <end position="995"/>
    </location>
</feature>
<feature type="region of interest" description="Disordered" evidence="2">
    <location>
        <begin position="521"/>
        <end position="541"/>
    </location>
</feature>
<dbReference type="Pfam" id="PF11357">
    <property type="entry name" value="Spy1"/>
    <property type="match status" value="1"/>
</dbReference>
<evidence type="ECO:0000256" key="2">
    <source>
        <dbReference type="SAM" id="MobiDB-lite"/>
    </source>
</evidence>
<organism evidence="3 4">
    <name type="scientific">Sphaeroforma arctica JP610</name>
    <dbReference type="NCBI Taxonomy" id="667725"/>
    <lineage>
        <taxon>Eukaryota</taxon>
        <taxon>Ichthyosporea</taxon>
        <taxon>Ichthyophonida</taxon>
        <taxon>Sphaeroforma</taxon>
    </lineage>
</organism>
<dbReference type="GeneID" id="25910912"/>
<reference evidence="3 4" key="1">
    <citation type="submission" date="2011-02" db="EMBL/GenBank/DDBJ databases">
        <title>The Genome Sequence of Sphaeroforma arctica JP610.</title>
        <authorList>
            <consortium name="The Broad Institute Genome Sequencing Platform"/>
            <person name="Russ C."/>
            <person name="Cuomo C."/>
            <person name="Young S.K."/>
            <person name="Zeng Q."/>
            <person name="Gargeya S."/>
            <person name="Alvarado L."/>
            <person name="Berlin A."/>
            <person name="Chapman S.B."/>
            <person name="Chen Z."/>
            <person name="Freedman E."/>
            <person name="Gellesch M."/>
            <person name="Goldberg J."/>
            <person name="Griggs A."/>
            <person name="Gujja S."/>
            <person name="Heilman E."/>
            <person name="Heiman D."/>
            <person name="Howarth C."/>
            <person name="Mehta T."/>
            <person name="Neiman D."/>
            <person name="Pearson M."/>
            <person name="Roberts A."/>
            <person name="Saif S."/>
            <person name="Shea T."/>
            <person name="Shenoy N."/>
            <person name="Sisk P."/>
            <person name="Stolte C."/>
            <person name="Sykes S."/>
            <person name="White J."/>
            <person name="Yandava C."/>
            <person name="Burger G."/>
            <person name="Gray M.W."/>
            <person name="Holland P.W.H."/>
            <person name="King N."/>
            <person name="Lang F.B.F."/>
            <person name="Roger A.J."/>
            <person name="Ruiz-Trillo I."/>
            <person name="Haas B."/>
            <person name="Nusbaum C."/>
            <person name="Birren B."/>
        </authorList>
    </citation>
    <scope>NUCLEOTIDE SEQUENCE [LARGE SCALE GENOMIC DNA]</scope>
    <source>
        <strain evidence="3 4">JP610</strain>
    </source>
</reference>
<feature type="region of interest" description="Disordered" evidence="2">
    <location>
        <begin position="101"/>
        <end position="124"/>
    </location>
</feature>
<accession>A0A0L0FM71</accession>
<comment type="similarity">
    <text evidence="1">Belongs to the Speedy/Ringo family.</text>
</comment>
<feature type="region of interest" description="Disordered" evidence="2">
    <location>
        <begin position="834"/>
        <end position="853"/>
    </location>
</feature>
<dbReference type="EMBL" id="KQ242834">
    <property type="protein sequence ID" value="KNC77123.1"/>
    <property type="molecule type" value="Genomic_DNA"/>
</dbReference>
<feature type="compositionally biased region" description="Pro residues" evidence="2">
    <location>
        <begin position="839"/>
        <end position="850"/>
    </location>
</feature>
<dbReference type="OrthoDB" id="9442170at2759"/>
<dbReference type="Proteomes" id="UP000054560">
    <property type="component" value="Unassembled WGS sequence"/>
</dbReference>
<proteinExistence type="inferred from homology"/>
<dbReference type="GO" id="GO:0019901">
    <property type="term" value="F:protein kinase binding"/>
    <property type="evidence" value="ECO:0007669"/>
    <property type="project" value="InterPro"/>
</dbReference>
<feature type="compositionally biased region" description="Basic and acidic residues" evidence="2">
    <location>
        <begin position="329"/>
        <end position="338"/>
    </location>
</feature>
<evidence type="ECO:0000313" key="4">
    <source>
        <dbReference type="Proteomes" id="UP000054560"/>
    </source>
</evidence>
<feature type="region of interest" description="Disordered" evidence="2">
    <location>
        <begin position="316"/>
        <end position="338"/>
    </location>
</feature>
<evidence type="ECO:0000313" key="3">
    <source>
        <dbReference type="EMBL" id="KNC77123.1"/>
    </source>
</evidence>
<keyword evidence="4" id="KW-1185">Reference proteome</keyword>
<gene>
    <name evidence="3" type="ORF">SARC_10408</name>
</gene>
<feature type="region of interest" description="Disordered" evidence="2">
    <location>
        <begin position="56"/>
        <end position="88"/>
    </location>
</feature>
<feature type="compositionally biased region" description="Basic and acidic residues" evidence="2">
    <location>
        <begin position="56"/>
        <end position="66"/>
    </location>
</feature>
<protein>
    <submittedName>
        <fullName evidence="3">Uncharacterized protein</fullName>
    </submittedName>
</protein>
<dbReference type="AlphaFoldDB" id="A0A0L0FM71"/>
<sequence length="1096" mass="121171">MLRKLLNKPIGVLFGGGNNEAPPVVAKISGGVVAKTSGGVVATDMATVEARESLVADHTQKHRDQPVDENNDSSPSTRHEPSLPDQVPTLETDLVSNQVPSASLQQSANRSVPDKCSVRQSSVNARLSDSVDREVHRDDAVPHRESRVGEVPNILEANDRTLDAELPVGELLREHSLDDSPEIYQLSPTCQTSLALLYLAQQKASETRDFKDLMMEVSGLQDIAITGKRSAEAQHVEDTSETTEWKNVQKRHCQAVALALIGEEIDSGDCIKQSDDEARSAVVTEHRQDEHVDGEANYVILKTLQELLVSDGHVSAEGLSDKTSQTGSKRSEDRPLGGVHETVECVEEKDSVIEDKITGDTTEQSDREKRLVGLNVVDDCVSSETVAGDEYEVADVIVMEKAHKVNAAGKQVVDKQDTDHCDTENNLDEKQVADEKTRHVREEYLGRGHEVKVNSGAIADEDPACTNDVVPSKPSQLCAANADGTDAGATGSLSPTHSCQSSVATETITNEFLEATTSAHPTDTAQVTSNSQAGSTHLQASSDIKAEVTLLRDQSRNSECPSEVATTNESDSSFLYTSGFSSSQGSESEAMYHQLELYEANNHTQQHPNTSTLTARRIAAIRRIDSKAATLTFPRLDEQFWIDVDPILLQYKLHLESAEVTEFLESDLGTPFDKYLLVAVFVYYVRAHLLTPTLLDFFCLLHLASDMEEDDRTFRDNIVDYILEPYYSGSRTHPHSATKGEHTNHFRVNTVNSFFAHKHTLCQRIGWSTCVSQIVCSAVFLRCEFPVLDCRNRTVRNPDRSVCWTARVPQHFPSLSYEYRKPLAPCAKVPQSPVHRKVLPPPPPPPPPQLPVAADALRDEANDSHRKRKQNDISDDVETTDAGSRKRAHIVLFKYVNENRSANARICHKTTHESEDKTVQLAPQEREAIQIADKSSKVLETAEIAQKAVAIQSRIHARKRAHNTDEKEPSQHTANKHARIDRDTAESAQQMARERVSEIDQEIGALERTQGIHEERSVQNIRVKVVPTDAMKLKAKLARPEIYAVNKHTGDIAQEHRYDSGTDGEGDAEARDQMVPDCLGGMLSRHDKMSNDTVEV</sequence>
<feature type="region of interest" description="Disordered" evidence="2">
    <location>
        <begin position="859"/>
        <end position="883"/>
    </location>
</feature>
<name>A0A0L0FM71_9EUKA</name>
<dbReference type="InterPro" id="IPR020984">
    <property type="entry name" value="Speedy"/>
</dbReference>